<dbReference type="eggNOG" id="COG1063">
    <property type="taxonomic scope" value="Bacteria"/>
</dbReference>
<accession>C0C2H1</accession>
<dbReference type="InterPro" id="IPR053539">
    <property type="entry name" value="Scyllo-inosose_DH"/>
</dbReference>
<evidence type="ECO:0000256" key="1">
    <source>
        <dbReference type="ARBA" id="ARBA00022723"/>
    </source>
</evidence>
<dbReference type="STRING" id="553973.CLOHYLEM_06277"/>
<keyword evidence="1 4" id="KW-0479">Metal-binding</keyword>
<evidence type="ECO:0000313" key="9">
    <source>
        <dbReference type="Proteomes" id="UP000004893"/>
    </source>
</evidence>
<dbReference type="AlphaFoldDB" id="C0C2H1"/>
<sequence length="394" mass="42248">MKALQATGTWIPKPGYEPTEREKRDRRAVSGDRIYSRPVIGFVEIPVPEPKDDEVLMRIGGVGVCGSDTTFLGADEQGYSRYAGHCRFPCVIGHEFAGEVVKVGKAVTMFKPGDLVTAETMNWCGECEACRMGMYNQCENLEEIGFTLDGAYAEYLVAKEKFCFDISALEHIYGSKSKALHIGALIEPLAVAYNGIFERGGGFRPGSDIVIFGAGPIGLSALSLAVAAGAGRVIVFEKSAARMKLAEKIGATYVCDIDGLLAEGLSPGQKVLELTGKKGAEVFIEATEFQRDNIPEIEQALAVGAKVIQIGISSKTMEMDVERLQVAGASYHGTIGSAGHGIWQNVIALIAQGRVDPQIYMNPRIYTLEESLEAIEDAAKCGAGKNVVDPGLRA</sequence>
<reference evidence="8" key="2">
    <citation type="submission" date="2013-06" db="EMBL/GenBank/DDBJ databases">
        <title>Draft genome sequence of Clostridium hylemonae (DSM 15053).</title>
        <authorList>
            <person name="Sudarsanam P."/>
            <person name="Ley R."/>
            <person name="Guruge J."/>
            <person name="Turnbaugh P.J."/>
            <person name="Mahowald M."/>
            <person name="Liep D."/>
            <person name="Gordon J."/>
        </authorList>
    </citation>
    <scope>NUCLEOTIDE SEQUENCE</scope>
    <source>
        <strain evidence="8">DSM 15053</strain>
    </source>
</reference>
<feature type="compositionally biased region" description="Basic and acidic residues" evidence="5">
    <location>
        <begin position="18"/>
        <end position="27"/>
    </location>
</feature>
<organism evidence="8 9">
    <name type="scientific">[Clostridium] hylemonae DSM 15053</name>
    <dbReference type="NCBI Taxonomy" id="553973"/>
    <lineage>
        <taxon>Bacteria</taxon>
        <taxon>Bacillati</taxon>
        <taxon>Bacillota</taxon>
        <taxon>Clostridia</taxon>
        <taxon>Lachnospirales</taxon>
        <taxon>Lachnospiraceae</taxon>
    </lineage>
</organism>
<protein>
    <submittedName>
        <fullName evidence="8">GroES-like protein</fullName>
    </submittedName>
</protein>
<dbReference type="InterPro" id="IPR002328">
    <property type="entry name" value="ADH_Zn_CS"/>
</dbReference>
<dbReference type="InterPro" id="IPR036291">
    <property type="entry name" value="NAD(P)-bd_dom_sf"/>
</dbReference>
<comment type="cofactor">
    <cofactor evidence="4">
        <name>Zn(2+)</name>
        <dbReference type="ChEBI" id="CHEBI:29105"/>
    </cofactor>
</comment>
<evidence type="ECO:0000259" key="6">
    <source>
        <dbReference type="Pfam" id="PF00107"/>
    </source>
</evidence>
<dbReference type="PANTHER" id="PTHR43401:SF2">
    <property type="entry name" value="L-THREONINE 3-DEHYDROGENASE"/>
    <property type="match status" value="1"/>
</dbReference>
<dbReference type="PROSITE" id="PS00059">
    <property type="entry name" value="ADH_ZINC"/>
    <property type="match status" value="1"/>
</dbReference>
<keyword evidence="3" id="KW-0560">Oxidoreductase</keyword>
<evidence type="ECO:0000256" key="4">
    <source>
        <dbReference type="RuleBase" id="RU361277"/>
    </source>
</evidence>
<dbReference type="InterPro" id="IPR011032">
    <property type="entry name" value="GroES-like_sf"/>
</dbReference>
<dbReference type="InterPro" id="IPR050129">
    <property type="entry name" value="Zn_alcohol_dh"/>
</dbReference>
<dbReference type="Proteomes" id="UP000004893">
    <property type="component" value="Unassembled WGS sequence"/>
</dbReference>
<feature type="domain" description="Alcohol dehydrogenase-like C-terminal" evidence="6">
    <location>
        <begin position="216"/>
        <end position="351"/>
    </location>
</feature>
<dbReference type="Gene3D" id="3.90.180.10">
    <property type="entry name" value="Medium-chain alcohol dehydrogenases, catalytic domain"/>
    <property type="match status" value="1"/>
</dbReference>
<gene>
    <name evidence="8" type="ORF">CLOHYLEM_06277</name>
</gene>
<dbReference type="NCBIfam" id="NF041097">
    <property type="entry name" value="keto_inos_dh_IolM"/>
    <property type="match status" value="1"/>
</dbReference>
<name>C0C2H1_9FIRM</name>
<evidence type="ECO:0000259" key="7">
    <source>
        <dbReference type="Pfam" id="PF08240"/>
    </source>
</evidence>
<dbReference type="InterPro" id="IPR013149">
    <property type="entry name" value="ADH-like_C"/>
</dbReference>
<dbReference type="GO" id="GO:0008270">
    <property type="term" value="F:zinc ion binding"/>
    <property type="evidence" value="ECO:0007669"/>
    <property type="project" value="InterPro"/>
</dbReference>
<dbReference type="OrthoDB" id="9806940at2"/>
<dbReference type="EMBL" id="ABYI02000023">
    <property type="protein sequence ID" value="EEG73595.1"/>
    <property type="molecule type" value="Genomic_DNA"/>
</dbReference>
<comment type="similarity">
    <text evidence="4">Belongs to the zinc-containing alcohol dehydrogenase family.</text>
</comment>
<proteinExistence type="inferred from homology"/>
<dbReference type="SUPFAM" id="SSF51735">
    <property type="entry name" value="NAD(P)-binding Rossmann-fold domains"/>
    <property type="match status" value="1"/>
</dbReference>
<reference evidence="8" key="1">
    <citation type="submission" date="2009-02" db="EMBL/GenBank/DDBJ databases">
        <authorList>
            <person name="Fulton L."/>
            <person name="Clifton S."/>
            <person name="Fulton B."/>
            <person name="Xu J."/>
            <person name="Minx P."/>
            <person name="Pepin K.H."/>
            <person name="Johnson M."/>
            <person name="Bhonagiri V."/>
            <person name="Nash W.E."/>
            <person name="Mardis E.R."/>
            <person name="Wilson R.K."/>
        </authorList>
    </citation>
    <scope>NUCLEOTIDE SEQUENCE [LARGE SCALE GENOMIC DNA]</scope>
    <source>
        <strain evidence="8">DSM 15053</strain>
    </source>
</reference>
<dbReference type="HOGENOM" id="CLU_026673_11_0_9"/>
<dbReference type="RefSeq" id="WP_006443632.1">
    <property type="nucleotide sequence ID" value="NZ_CP036524.1"/>
</dbReference>
<feature type="domain" description="Alcohol dehydrogenase-like N-terminal" evidence="7">
    <location>
        <begin position="52"/>
        <end position="166"/>
    </location>
</feature>
<keyword evidence="2 4" id="KW-0862">Zinc</keyword>
<dbReference type="SUPFAM" id="SSF50129">
    <property type="entry name" value="GroES-like"/>
    <property type="match status" value="1"/>
</dbReference>
<comment type="caution">
    <text evidence="8">The sequence shown here is derived from an EMBL/GenBank/DDBJ whole genome shotgun (WGS) entry which is preliminary data.</text>
</comment>
<dbReference type="PANTHER" id="PTHR43401">
    <property type="entry name" value="L-THREONINE 3-DEHYDROGENASE"/>
    <property type="match status" value="1"/>
</dbReference>
<dbReference type="InterPro" id="IPR013154">
    <property type="entry name" value="ADH-like_N"/>
</dbReference>
<evidence type="ECO:0000256" key="5">
    <source>
        <dbReference type="SAM" id="MobiDB-lite"/>
    </source>
</evidence>
<evidence type="ECO:0000256" key="3">
    <source>
        <dbReference type="ARBA" id="ARBA00023002"/>
    </source>
</evidence>
<dbReference type="Pfam" id="PF00107">
    <property type="entry name" value="ADH_zinc_N"/>
    <property type="match status" value="1"/>
</dbReference>
<dbReference type="GO" id="GO:0016491">
    <property type="term" value="F:oxidoreductase activity"/>
    <property type="evidence" value="ECO:0007669"/>
    <property type="project" value="UniProtKB-KW"/>
</dbReference>
<keyword evidence="9" id="KW-1185">Reference proteome</keyword>
<feature type="region of interest" description="Disordered" evidence="5">
    <location>
        <begin position="1"/>
        <end position="27"/>
    </location>
</feature>
<dbReference type="Pfam" id="PF08240">
    <property type="entry name" value="ADH_N"/>
    <property type="match status" value="1"/>
</dbReference>
<evidence type="ECO:0000256" key="2">
    <source>
        <dbReference type="ARBA" id="ARBA00022833"/>
    </source>
</evidence>
<dbReference type="Gene3D" id="3.40.50.720">
    <property type="entry name" value="NAD(P)-binding Rossmann-like Domain"/>
    <property type="match status" value="1"/>
</dbReference>
<evidence type="ECO:0000313" key="8">
    <source>
        <dbReference type="EMBL" id="EEG73595.1"/>
    </source>
</evidence>